<protein>
    <submittedName>
        <fullName evidence="2">Short-chain fatty acid transporter</fullName>
    </submittedName>
</protein>
<proteinExistence type="predicted"/>
<evidence type="ECO:0000313" key="2">
    <source>
        <dbReference type="EMBL" id="QBR92939.1"/>
    </source>
</evidence>
<dbReference type="KEGG" id="noy:EXE57_12155"/>
<dbReference type="Pfam" id="PF02667">
    <property type="entry name" value="SCFA_trans"/>
    <property type="match status" value="1"/>
</dbReference>
<feature type="transmembrane region" description="Helical" evidence="1">
    <location>
        <begin position="440"/>
        <end position="463"/>
    </location>
</feature>
<sequence length="474" mass="50239">MSTTTMEDERGLARFAQRSAAWTEKWFPDAYVFALAGVVLVAAAAMVNGASPATVAETFGDGFWDLAEFTLQMAMVVLTGYIVATSAPVARIIERIATYPATPRGAVAFVALMSCLVSMVNWGLSLVFSGLLARAIARRSDLRADYRALGAAAYLGLGAVWALGLSSSAAQLQATAESLPPELLEITGVLDFGATILTWQSLLMAAILIALSVAVAWASAPQGKAVRTAEDMGVDLSDSVERLAPRSRPGEWLEYSWILPALIGLLTLGWVVIQFATLPFLSVISSLNGYLMVFLILGLVLHGSPRAFLNATGKAVPTTAGVLVQFPLYAAMAAILTRAEGSGGLTVSDQLADLFTSIGGGGAFAVVIALYTALLGLLVPSGGGKWLVEAPYVMQSATDVGMNLGWTVQIYNAAEALPNLINPFFMLPLLAVLGVRARDLVGFTFLQFLFHLPVVLLLLWLLGMTFEFEPPVMP</sequence>
<dbReference type="PANTHER" id="PTHR41983:SF2">
    <property type="entry name" value="SHORT-CHAIN FATTY ACID TRANSPORTER-RELATED"/>
    <property type="match status" value="1"/>
</dbReference>
<keyword evidence="1" id="KW-0812">Transmembrane</keyword>
<feature type="transmembrane region" description="Helical" evidence="1">
    <location>
        <begin position="252"/>
        <end position="273"/>
    </location>
</feature>
<feature type="transmembrane region" description="Helical" evidence="1">
    <location>
        <begin position="279"/>
        <end position="303"/>
    </location>
</feature>
<organism evidence="2 3">
    <name type="scientific">Nocardioides euryhalodurans</name>
    <dbReference type="NCBI Taxonomy" id="2518370"/>
    <lineage>
        <taxon>Bacteria</taxon>
        <taxon>Bacillati</taxon>
        <taxon>Actinomycetota</taxon>
        <taxon>Actinomycetes</taxon>
        <taxon>Propionibacteriales</taxon>
        <taxon>Nocardioidaceae</taxon>
        <taxon>Nocardioides</taxon>
    </lineage>
</organism>
<feature type="transmembrane region" description="Helical" evidence="1">
    <location>
        <begin position="30"/>
        <end position="50"/>
    </location>
</feature>
<dbReference type="PANTHER" id="PTHR41983">
    <property type="entry name" value="SHORT-CHAIN FATTY ACID TRANSPORTER-RELATED"/>
    <property type="match status" value="1"/>
</dbReference>
<keyword evidence="3" id="KW-1185">Reference proteome</keyword>
<keyword evidence="1" id="KW-1133">Transmembrane helix</keyword>
<feature type="transmembrane region" description="Helical" evidence="1">
    <location>
        <begin position="357"/>
        <end position="379"/>
    </location>
</feature>
<name>A0A4P7GM24_9ACTN</name>
<dbReference type="RefSeq" id="WP_135077855.1">
    <property type="nucleotide sequence ID" value="NZ_CP038267.1"/>
</dbReference>
<gene>
    <name evidence="2" type="ORF">EXE57_12155</name>
</gene>
<feature type="transmembrane region" description="Helical" evidence="1">
    <location>
        <begin position="71"/>
        <end position="93"/>
    </location>
</feature>
<feature type="transmembrane region" description="Helical" evidence="1">
    <location>
        <begin position="315"/>
        <end position="337"/>
    </location>
</feature>
<dbReference type="Proteomes" id="UP000294894">
    <property type="component" value="Chromosome"/>
</dbReference>
<evidence type="ECO:0000313" key="3">
    <source>
        <dbReference type="Proteomes" id="UP000294894"/>
    </source>
</evidence>
<feature type="transmembrane region" description="Helical" evidence="1">
    <location>
        <begin position="105"/>
        <end position="136"/>
    </location>
</feature>
<keyword evidence="1" id="KW-0472">Membrane</keyword>
<feature type="transmembrane region" description="Helical" evidence="1">
    <location>
        <begin position="148"/>
        <end position="172"/>
    </location>
</feature>
<dbReference type="GO" id="GO:0005886">
    <property type="term" value="C:plasma membrane"/>
    <property type="evidence" value="ECO:0007669"/>
    <property type="project" value="TreeGrafter"/>
</dbReference>
<evidence type="ECO:0000256" key="1">
    <source>
        <dbReference type="SAM" id="Phobius"/>
    </source>
</evidence>
<dbReference type="AlphaFoldDB" id="A0A4P7GM24"/>
<accession>A0A4P7GM24</accession>
<dbReference type="OrthoDB" id="9342495at2"/>
<dbReference type="InterPro" id="IPR006160">
    <property type="entry name" value="SCFA_transpt_AtoE"/>
</dbReference>
<dbReference type="EMBL" id="CP038267">
    <property type="protein sequence ID" value="QBR92939.1"/>
    <property type="molecule type" value="Genomic_DNA"/>
</dbReference>
<reference evidence="2 3" key="1">
    <citation type="submission" date="2019-03" db="EMBL/GenBank/DDBJ databases">
        <title>Three New Species of Nocardioides, Nocardioides euryhalodurans sp. nov., Nocardioides seonyuensis sp. nov. and Nocardioides eburneoflavus sp. nov., Iolated from Soil.</title>
        <authorList>
            <person name="Roh S.G."/>
            <person name="Lee C."/>
            <person name="Kim M.-K."/>
            <person name="Kim S.B."/>
        </authorList>
    </citation>
    <scope>NUCLEOTIDE SEQUENCE [LARGE SCALE GENOMIC DNA]</scope>
    <source>
        <strain evidence="2 3">MMS17-SY117</strain>
    </source>
</reference>
<feature type="transmembrane region" description="Helical" evidence="1">
    <location>
        <begin position="192"/>
        <end position="218"/>
    </location>
</feature>